<dbReference type="EMBL" id="KV417537">
    <property type="protein sequence ID" value="KZP22726.1"/>
    <property type="molecule type" value="Genomic_DNA"/>
</dbReference>
<evidence type="ECO:0000256" key="1">
    <source>
        <dbReference type="RuleBase" id="RU365061"/>
    </source>
</evidence>
<comment type="function">
    <text evidence="1">Telomerase is a ribonucleoprotein enzyme essential for the replication of chromosome termini in most eukaryotes. It elongates telomeres. It is a reverse transcriptase that adds simple sequence repeats to chromosome ends by copying a template sequence within the RNA component of the enzyme.</text>
</comment>
<keyword evidence="1" id="KW-0808">Transferase</keyword>
<comment type="similarity">
    <text evidence="1">Belongs to the reverse transcriptase family. Telomerase subfamily.</text>
</comment>
<feature type="non-terminal residue" evidence="2">
    <location>
        <position position="1"/>
    </location>
</feature>
<dbReference type="PANTHER" id="PTHR12066">
    <property type="entry name" value="TELOMERASE REVERSE TRANSCRIPTASE"/>
    <property type="match status" value="1"/>
</dbReference>
<keyword evidence="1" id="KW-0479">Metal-binding</keyword>
<dbReference type="Proteomes" id="UP000076532">
    <property type="component" value="Unassembled WGS sequence"/>
</dbReference>
<keyword evidence="1" id="KW-0158">Chromosome</keyword>
<dbReference type="InterPro" id="IPR003545">
    <property type="entry name" value="Telomerase_RT"/>
</dbReference>
<reference evidence="2 3" key="1">
    <citation type="journal article" date="2016" name="Mol. Biol. Evol.">
        <title>Comparative Genomics of Early-Diverging Mushroom-Forming Fungi Provides Insights into the Origins of Lignocellulose Decay Capabilities.</title>
        <authorList>
            <person name="Nagy L.G."/>
            <person name="Riley R."/>
            <person name="Tritt A."/>
            <person name="Adam C."/>
            <person name="Daum C."/>
            <person name="Floudas D."/>
            <person name="Sun H."/>
            <person name="Yadav J.S."/>
            <person name="Pangilinan J."/>
            <person name="Larsson K.H."/>
            <person name="Matsuura K."/>
            <person name="Barry K."/>
            <person name="Labutti K."/>
            <person name="Kuo R."/>
            <person name="Ohm R.A."/>
            <person name="Bhattacharya S.S."/>
            <person name="Shirouzu T."/>
            <person name="Yoshinaga Y."/>
            <person name="Martin F.M."/>
            <person name="Grigoriev I.V."/>
            <person name="Hibbett D.S."/>
        </authorList>
    </citation>
    <scope>NUCLEOTIDE SEQUENCE [LARGE SCALE GENOMIC DNA]</scope>
    <source>
        <strain evidence="2 3">CBS 109695</strain>
    </source>
</reference>
<keyword evidence="1" id="KW-0548">Nucleotidyltransferase</keyword>
<gene>
    <name evidence="2" type="ORF">FIBSPDRAFT_738604</name>
</gene>
<dbReference type="GO" id="GO:0042162">
    <property type="term" value="F:telomeric DNA binding"/>
    <property type="evidence" value="ECO:0007669"/>
    <property type="project" value="TreeGrafter"/>
</dbReference>
<dbReference type="GO" id="GO:0000333">
    <property type="term" value="C:telomerase catalytic core complex"/>
    <property type="evidence" value="ECO:0007669"/>
    <property type="project" value="TreeGrafter"/>
</dbReference>
<keyword evidence="1" id="KW-0460">Magnesium</keyword>
<sequence length="129" mass="14039">YGIINVYVNTLITALKAPEWETLLERLGIDVMLHLLTETSIFVSLPNQCLCQMTGDPLIHTIAPMHVLSGTLPTGLPIDTSAGICPVKRKAPGQHEDERPSKRLRLCNTANCLPITNSALSTIPASLIR</sequence>
<dbReference type="AlphaFoldDB" id="A0A166L9S5"/>
<dbReference type="GO" id="GO:0000781">
    <property type="term" value="C:chromosome, telomeric region"/>
    <property type="evidence" value="ECO:0007669"/>
    <property type="project" value="UniProtKB-SubCell"/>
</dbReference>
<evidence type="ECO:0000313" key="2">
    <source>
        <dbReference type="EMBL" id="KZP22726.1"/>
    </source>
</evidence>
<name>A0A166L9S5_9AGAM</name>
<evidence type="ECO:0000313" key="3">
    <source>
        <dbReference type="Proteomes" id="UP000076532"/>
    </source>
</evidence>
<dbReference type="GO" id="GO:0003720">
    <property type="term" value="F:telomerase activity"/>
    <property type="evidence" value="ECO:0007669"/>
    <property type="project" value="InterPro"/>
</dbReference>
<dbReference type="STRING" id="436010.A0A166L9S5"/>
<accession>A0A166L9S5</accession>
<proteinExistence type="inferred from homology"/>
<comment type="catalytic activity">
    <reaction evidence="1">
        <text>DNA(n) + a 2'-deoxyribonucleoside 5'-triphosphate = DNA(n+1) + diphosphate</text>
        <dbReference type="Rhea" id="RHEA:22508"/>
        <dbReference type="Rhea" id="RHEA-COMP:17339"/>
        <dbReference type="Rhea" id="RHEA-COMP:17340"/>
        <dbReference type="ChEBI" id="CHEBI:33019"/>
        <dbReference type="ChEBI" id="CHEBI:61560"/>
        <dbReference type="ChEBI" id="CHEBI:173112"/>
        <dbReference type="EC" id="2.7.7.49"/>
    </reaction>
</comment>
<keyword evidence="1" id="KW-0779">Telomere</keyword>
<organism evidence="2 3">
    <name type="scientific">Athelia psychrophila</name>
    <dbReference type="NCBI Taxonomy" id="1759441"/>
    <lineage>
        <taxon>Eukaryota</taxon>
        <taxon>Fungi</taxon>
        <taxon>Dikarya</taxon>
        <taxon>Basidiomycota</taxon>
        <taxon>Agaricomycotina</taxon>
        <taxon>Agaricomycetes</taxon>
        <taxon>Agaricomycetidae</taxon>
        <taxon>Atheliales</taxon>
        <taxon>Atheliaceae</taxon>
        <taxon>Athelia</taxon>
    </lineage>
</organism>
<comment type="subcellular location">
    <subcellularLocation>
        <location evidence="1">Nucleus</location>
    </subcellularLocation>
    <subcellularLocation>
        <location evidence="1">Chromosome</location>
        <location evidence="1">Telomere</location>
    </subcellularLocation>
</comment>
<dbReference type="GO" id="GO:0046872">
    <property type="term" value="F:metal ion binding"/>
    <property type="evidence" value="ECO:0007669"/>
    <property type="project" value="UniProtKB-KW"/>
</dbReference>
<dbReference type="OrthoDB" id="289721at2759"/>
<keyword evidence="1" id="KW-0695">RNA-directed DNA polymerase</keyword>
<protein>
    <recommendedName>
        <fullName evidence="1">Telomerase reverse transcriptase</fullName>
        <ecNumber evidence="1">2.7.7.49</ecNumber>
    </recommendedName>
    <alternativeName>
        <fullName evidence="1">Telomerase catalytic subunit</fullName>
    </alternativeName>
</protein>
<dbReference type="GO" id="GO:0007004">
    <property type="term" value="P:telomere maintenance via telomerase"/>
    <property type="evidence" value="ECO:0007669"/>
    <property type="project" value="TreeGrafter"/>
</dbReference>
<dbReference type="GO" id="GO:0070034">
    <property type="term" value="F:telomerase RNA binding"/>
    <property type="evidence" value="ECO:0007669"/>
    <property type="project" value="TreeGrafter"/>
</dbReference>
<dbReference type="PANTHER" id="PTHR12066:SF0">
    <property type="entry name" value="TELOMERASE REVERSE TRANSCRIPTASE"/>
    <property type="match status" value="1"/>
</dbReference>
<dbReference type="EC" id="2.7.7.49" evidence="1"/>
<keyword evidence="1" id="KW-0539">Nucleus</keyword>
<keyword evidence="3" id="KW-1185">Reference proteome</keyword>